<dbReference type="InterPro" id="IPR054722">
    <property type="entry name" value="PolX-like_BBD"/>
</dbReference>
<proteinExistence type="predicted"/>
<dbReference type="AlphaFoldDB" id="A0A371FQR7"/>
<comment type="caution">
    <text evidence="2">The sequence shown here is derived from an EMBL/GenBank/DDBJ whole genome shotgun (WGS) entry which is preliminary data.</text>
</comment>
<dbReference type="OrthoDB" id="1742531at2759"/>
<protein>
    <recommendedName>
        <fullName evidence="1">Retrovirus-related Pol polyprotein from transposon TNT 1-94-like beta-barrel domain-containing protein</fullName>
    </recommendedName>
</protein>
<sequence length="84" mass="9392">MEERTLKHQTLKLVLQVPQITEKSCIAKQQSIKKLISDGSVFMGNNHALEIAGVGTVKIKMYDGTVRTIQGVRHVEGLEEEFIV</sequence>
<name>A0A371FQR7_MUCPR</name>
<feature type="non-terminal residue" evidence="2">
    <location>
        <position position="1"/>
    </location>
</feature>
<evidence type="ECO:0000313" key="2">
    <source>
        <dbReference type="EMBL" id="RDX80423.1"/>
    </source>
</evidence>
<reference evidence="2" key="1">
    <citation type="submission" date="2018-05" db="EMBL/GenBank/DDBJ databases">
        <title>Draft genome of Mucuna pruriens seed.</title>
        <authorList>
            <person name="Nnadi N.E."/>
            <person name="Vos R."/>
            <person name="Hasami M.H."/>
            <person name="Devisetty U.K."/>
            <person name="Aguiy J.C."/>
        </authorList>
    </citation>
    <scope>NUCLEOTIDE SEQUENCE [LARGE SCALE GENOMIC DNA]</scope>
    <source>
        <strain evidence="2">JCA_2017</strain>
    </source>
</reference>
<accession>A0A371FQR7</accession>
<dbReference type="EMBL" id="QJKJ01008229">
    <property type="protein sequence ID" value="RDX80423.1"/>
    <property type="molecule type" value="Genomic_DNA"/>
</dbReference>
<evidence type="ECO:0000259" key="1">
    <source>
        <dbReference type="Pfam" id="PF22936"/>
    </source>
</evidence>
<organism evidence="2 3">
    <name type="scientific">Mucuna pruriens</name>
    <name type="common">Velvet bean</name>
    <name type="synonym">Dolichos pruriens</name>
    <dbReference type="NCBI Taxonomy" id="157652"/>
    <lineage>
        <taxon>Eukaryota</taxon>
        <taxon>Viridiplantae</taxon>
        <taxon>Streptophyta</taxon>
        <taxon>Embryophyta</taxon>
        <taxon>Tracheophyta</taxon>
        <taxon>Spermatophyta</taxon>
        <taxon>Magnoliopsida</taxon>
        <taxon>eudicotyledons</taxon>
        <taxon>Gunneridae</taxon>
        <taxon>Pentapetalae</taxon>
        <taxon>rosids</taxon>
        <taxon>fabids</taxon>
        <taxon>Fabales</taxon>
        <taxon>Fabaceae</taxon>
        <taxon>Papilionoideae</taxon>
        <taxon>50 kb inversion clade</taxon>
        <taxon>NPAAA clade</taxon>
        <taxon>indigoferoid/millettioid clade</taxon>
        <taxon>Phaseoleae</taxon>
        <taxon>Mucuna</taxon>
    </lineage>
</organism>
<gene>
    <name evidence="2" type="ORF">CR513_39038</name>
</gene>
<dbReference type="Pfam" id="PF22936">
    <property type="entry name" value="Pol_BBD"/>
    <property type="match status" value="1"/>
</dbReference>
<feature type="domain" description="Retrovirus-related Pol polyprotein from transposon TNT 1-94-like beta-barrel" evidence="1">
    <location>
        <begin position="31"/>
        <end position="82"/>
    </location>
</feature>
<evidence type="ECO:0000313" key="3">
    <source>
        <dbReference type="Proteomes" id="UP000257109"/>
    </source>
</evidence>
<dbReference type="Proteomes" id="UP000257109">
    <property type="component" value="Unassembled WGS sequence"/>
</dbReference>
<keyword evidence="3" id="KW-1185">Reference proteome</keyword>